<feature type="domain" description="Reverse transcriptase" evidence="2">
    <location>
        <begin position="471"/>
        <end position="563"/>
    </location>
</feature>
<dbReference type="PANTHER" id="PTHR24559">
    <property type="entry name" value="TRANSPOSON TY3-I GAG-POL POLYPROTEIN"/>
    <property type="match status" value="1"/>
</dbReference>
<evidence type="ECO:0000313" key="4">
    <source>
        <dbReference type="Proteomes" id="UP000257109"/>
    </source>
</evidence>
<dbReference type="InterPro" id="IPR053134">
    <property type="entry name" value="RNA-dir_DNA_polymerase"/>
</dbReference>
<feature type="region of interest" description="Disordered" evidence="1">
    <location>
        <begin position="119"/>
        <end position="150"/>
    </location>
</feature>
<evidence type="ECO:0000313" key="3">
    <source>
        <dbReference type="EMBL" id="RDX62391.1"/>
    </source>
</evidence>
<comment type="caution">
    <text evidence="3">The sequence shown here is derived from an EMBL/GenBank/DDBJ whole genome shotgun (WGS) entry which is preliminary data.</text>
</comment>
<feature type="region of interest" description="Disordered" evidence="1">
    <location>
        <begin position="1"/>
        <end position="22"/>
    </location>
</feature>
<dbReference type="Proteomes" id="UP000257109">
    <property type="component" value="Unassembled WGS sequence"/>
</dbReference>
<dbReference type="STRING" id="157652.A0A371E8N7"/>
<protein>
    <recommendedName>
        <fullName evidence="2">Reverse transcriptase domain-containing protein</fullName>
    </recommendedName>
</protein>
<dbReference type="EMBL" id="QJKJ01015526">
    <property type="protein sequence ID" value="RDX62391.1"/>
    <property type="molecule type" value="Genomic_DNA"/>
</dbReference>
<organism evidence="3 4">
    <name type="scientific">Mucuna pruriens</name>
    <name type="common">Velvet bean</name>
    <name type="synonym">Dolichos pruriens</name>
    <dbReference type="NCBI Taxonomy" id="157652"/>
    <lineage>
        <taxon>Eukaryota</taxon>
        <taxon>Viridiplantae</taxon>
        <taxon>Streptophyta</taxon>
        <taxon>Embryophyta</taxon>
        <taxon>Tracheophyta</taxon>
        <taxon>Spermatophyta</taxon>
        <taxon>Magnoliopsida</taxon>
        <taxon>eudicotyledons</taxon>
        <taxon>Gunneridae</taxon>
        <taxon>Pentapetalae</taxon>
        <taxon>rosids</taxon>
        <taxon>fabids</taxon>
        <taxon>Fabales</taxon>
        <taxon>Fabaceae</taxon>
        <taxon>Papilionoideae</taxon>
        <taxon>50 kb inversion clade</taxon>
        <taxon>NPAAA clade</taxon>
        <taxon>indigoferoid/millettioid clade</taxon>
        <taxon>Phaseoleae</taxon>
        <taxon>Mucuna</taxon>
    </lineage>
</organism>
<dbReference type="InterPro" id="IPR000477">
    <property type="entry name" value="RT_dom"/>
</dbReference>
<proteinExistence type="predicted"/>
<gene>
    <name evidence="3" type="ORF">CR513_59287</name>
</gene>
<sequence length="566" mass="64642">MEEDQCERRKLEQRSDQKDVRHLAKAKEDKHPMLARANKHTERFTPLTEKRTQILREICHTSLLEYLQQAMGKVMGKDIDSWCDFHRDYRWALRTQIEKLVQTGHLNRYIRQTSPRYKTGAWEGRPAPAGGKGVDHVKERSPPPPHRGTIATISGGRVVAFYTNSDRGMKRTKEGRKVERIQTILTRVNVTPLERKELAPTISFDDRYLKRRAIGQDEPMRMQLPAGWLQECSGNLYGFVGKCVPIKGTVELKTSFGERFDIRTIPVLYTVVDAPASYNIIIDRPTLNRLGAVVSTKHLCMKFRVGRRVGGVWADSQVAQRCYEDSLRVEGYTPAGAVNALDLDMDPRGRYEHEAPHPAEDLKEIQLGFRLEQTTKIVTAMNPEEEDLLVTFLKANHDVFAWSARDIPGVDPDFMCHRLSIEQGARPIAQKKRKRGEEKREVAREETRKLLSAGFVREVQYPTWLANMVMVKKPSGKWRMCTDYTDLNKACPACPKDPYPLPSIDILVDSVTGFSLLSFMDAYSGCNQIRMHLQDEEKTAFIIDDAAFCYRVMPFGLKNVGLLTST</sequence>
<evidence type="ECO:0000259" key="2">
    <source>
        <dbReference type="Pfam" id="PF00078"/>
    </source>
</evidence>
<dbReference type="Pfam" id="PF00078">
    <property type="entry name" value="RVT_1"/>
    <property type="match status" value="1"/>
</dbReference>
<reference evidence="3" key="1">
    <citation type="submission" date="2018-05" db="EMBL/GenBank/DDBJ databases">
        <title>Draft genome of Mucuna pruriens seed.</title>
        <authorList>
            <person name="Nnadi N.E."/>
            <person name="Vos R."/>
            <person name="Hasami M.H."/>
            <person name="Devisetty U.K."/>
            <person name="Aguiy J.C."/>
        </authorList>
    </citation>
    <scope>NUCLEOTIDE SEQUENCE [LARGE SCALE GENOMIC DNA]</scope>
    <source>
        <strain evidence="3">JCA_2017</strain>
    </source>
</reference>
<dbReference type="OrthoDB" id="6623611at2759"/>
<dbReference type="PANTHER" id="PTHR24559:SF430">
    <property type="entry name" value="RNA-DIRECTED DNA POLYMERASE"/>
    <property type="match status" value="1"/>
</dbReference>
<dbReference type="SUPFAM" id="SSF56672">
    <property type="entry name" value="DNA/RNA polymerases"/>
    <property type="match status" value="1"/>
</dbReference>
<dbReference type="Gene3D" id="3.10.10.10">
    <property type="entry name" value="HIV Type 1 Reverse Transcriptase, subunit A, domain 1"/>
    <property type="match status" value="1"/>
</dbReference>
<dbReference type="InterPro" id="IPR043502">
    <property type="entry name" value="DNA/RNA_pol_sf"/>
</dbReference>
<feature type="non-terminal residue" evidence="3">
    <location>
        <position position="1"/>
    </location>
</feature>
<keyword evidence="4" id="KW-1185">Reference proteome</keyword>
<evidence type="ECO:0000256" key="1">
    <source>
        <dbReference type="SAM" id="MobiDB-lite"/>
    </source>
</evidence>
<dbReference type="CDD" id="cd01647">
    <property type="entry name" value="RT_LTR"/>
    <property type="match status" value="1"/>
</dbReference>
<name>A0A371E8N7_MUCPR</name>
<accession>A0A371E8N7</accession>
<dbReference type="AlphaFoldDB" id="A0A371E8N7"/>